<dbReference type="EMBL" id="UINC01001150">
    <property type="protein sequence ID" value="SUZ72470.1"/>
    <property type="molecule type" value="Genomic_DNA"/>
</dbReference>
<feature type="non-terminal residue" evidence="5">
    <location>
        <position position="1"/>
    </location>
</feature>
<name>A0A381PZZ7_9ZZZZ</name>
<dbReference type="InterPro" id="IPR020845">
    <property type="entry name" value="AMP-binding_CS"/>
</dbReference>
<dbReference type="Pfam" id="PF13193">
    <property type="entry name" value="AMP-binding_C"/>
    <property type="match status" value="1"/>
</dbReference>
<evidence type="ECO:0000256" key="1">
    <source>
        <dbReference type="ARBA" id="ARBA00006432"/>
    </source>
</evidence>
<evidence type="ECO:0000256" key="2">
    <source>
        <dbReference type="ARBA" id="ARBA00022598"/>
    </source>
</evidence>
<dbReference type="InterPro" id="IPR042099">
    <property type="entry name" value="ANL_N_sf"/>
</dbReference>
<evidence type="ECO:0008006" key="6">
    <source>
        <dbReference type="Google" id="ProtNLM"/>
    </source>
</evidence>
<dbReference type="InterPro" id="IPR000873">
    <property type="entry name" value="AMP-dep_synth/lig_dom"/>
</dbReference>
<protein>
    <recommendedName>
        <fullName evidence="6">AMP-dependent synthetase</fullName>
    </recommendedName>
</protein>
<proteinExistence type="inferred from homology"/>
<keyword evidence="2" id="KW-0436">Ligase</keyword>
<dbReference type="SUPFAM" id="SSF56801">
    <property type="entry name" value="Acetyl-CoA synthetase-like"/>
    <property type="match status" value="1"/>
</dbReference>
<reference evidence="5" key="1">
    <citation type="submission" date="2018-05" db="EMBL/GenBank/DDBJ databases">
        <authorList>
            <person name="Lanie J.A."/>
            <person name="Ng W.-L."/>
            <person name="Kazmierczak K.M."/>
            <person name="Andrzejewski T.M."/>
            <person name="Davidsen T.M."/>
            <person name="Wayne K.J."/>
            <person name="Tettelin H."/>
            <person name="Glass J.I."/>
            <person name="Rusch D."/>
            <person name="Podicherti R."/>
            <person name="Tsui H.-C.T."/>
            <person name="Winkler M.E."/>
        </authorList>
    </citation>
    <scope>NUCLEOTIDE SEQUENCE</scope>
</reference>
<comment type="similarity">
    <text evidence="1">Belongs to the ATP-dependent AMP-binding enzyme family.</text>
</comment>
<dbReference type="PANTHER" id="PTHR43201">
    <property type="entry name" value="ACYL-COA SYNTHETASE"/>
    <property type="match status" value="1"/>
</dbReference>
<dbReference type="InterPro" id="IPR025110">
    <property type="entry name" value="AMP-bd_C"/>
</dbReference>
<dbReference type="Gene3D" id="3.40.50.12780">
    <property type="entry name" value="N-terminal domain of ligase-like"/>
    <property type="match status" value="1"/>
</dbReference>
<evidence type="ECO:0000259" key="3">
    <source>
        <dbReference type="Pfam" id="PF00501"/>
    </source>
</evidence>
<feature type="domain" description="AMP-dependent synthetase/ligase" evidence="3">
    <location>
        <begin position="16"/>
        <end position="350"/>
    </location>
</feature>
<dbReference type="Gene3D" id="3.30.300.30">
    <property type="match status" value="1"/>
</dbReference>
<dbReference type="PROSITE" id="PS00455">
    <property type="entry name" value="AMP_BINDING"/>
    <property type="match status" value="1"/>
</dbReference>
<dbReference type="AlphaFoldDB" id="A0A381PZZ7"/>
<dbReference type="GO" id="GO:0006631">
    <property type="term" value="P:fatty acid metabolic process"/>
    <property type="evidence" value="ECO:0007669"/>
    <property type="project" value="TreeGrafter"/>
</dbReference>
<dbReference type="GO" id="GO:0031956">
    <property type="term" value="F:medium-chain fatty acid-CoA ligase activity"/>
    <property type="evidence" value="ECO:0007669"/>
    <property type="project" value="TreeGrafter"/>
</dbReference>
<sequence>VRTIPDPLLRAEAIHNPKTAFVCDGRERTFGEFVDRCRRVGKILDDLEIGHGERVGLLAANSDTYAELYAGVPSSGRVIVPLNSRWAEPELAYALEDAGAKILISDQDPGGLISSVDRVLSFEDYEVRLSTSEPLEFADVKEDDLAGLFYTGGTTGRSKGVMLSHRNLIANTLHSQITMPLDDDDTYLIVAPMFHAAGSNSVLQCIALGICQVVVPAFEPNRCLDLVEKHRCSATLAVPTMVAALIEAQAATPRDTSSLRLIAHGASPIATEVLRRANEEFPGAELLHLYGATETAPLVTGLRHEEDLIGTSRGKSVGHPSLGVSLRIDASTGEAGEVLVNGPNVMQGYWNKPEQTAEALEDGWYRTGDIGYLDDEGYLYLVDRAKDMIISGGENVYCSEVEEVIYQHPKVLEATVFGIPHEQWGEQVHAVVVPRDDSLTDTDLIDFCRTSLGGYKVPRSVEFQSKELPKSGPGKVLKRELRAPFWEGKDRSIN</sequence>
<feature type="domain" description="AMP-binding enzyme C-terminal" evidence="4">
    <location>
        <begin position="400"/>
        <end position="475"/>
    </location>
</feature>
<dbReference type="Pfam" id="PF00501">
    <property type="entry name" value="AMP-binding"/>
    <property type="match status" value="1"/>
</dbReference>
<dbReference type="InterPro" id="IPR045851">
    <property type="entry name" value="AMP-bd_C_sf"/>
</dbReference>
<evidence type="ECO:0000313" key="5">
    <source>
        <dbReference type="EMBL" id="SUZ72470.1"/>
    </source>
</evidence>
<dbReference type="FunFam" id="3.30.300.30:FF:000008">
    <property type="entry name" value="2,3-dihydroxybenzoate-AMP ligase"/>
    <property type="match status" value="1"/>
</dbReference>
<evidence type="ECO:0000259" key="4">
    <source>
        <dbReference type="Pfam" id="PF13193"/>
    </source>
</evidence>
<gene>
    <name evidence="5" type="ORF">METZ01_LOCUS25324</name>
</gene>
<organism evidence="5">
    <name type="scientific">marine metagenome</name>
    <dbReference type="NCBI Taxonomy" id="408172"/>
    <lineage>
        <taxon>unclassified sequences</taxon>
        <taxon>metagenomes</taxon>
        <taxon>ecological metagenomes</taxon>
    </lineage>
</organism>
<accession>A0A381PZZ7</accession>
<dbReference type="PANTHER" id="PTHR43201:SF32">
    <property type="entry name" value="2-SUCCINYLBENZOATE--COA LIGASE, CHLOROPLASTIC_PEROXISOMAL"/>
    <property type="match status" value="1"/>
</dbReference>